<reference evidence="3" key="1">
    <citation type="journal article" date="2011" name="Nat. Commun.">
        <title>Effector diversification within compartments of the Leptosphaeria maculans genome affected by Repeat-Induced Point mutations.</title>
        <authorList>
            <person name="Rouxel T."/>
            <person name="Grandaubert J."/>
            <person name="Hane J.K."/>
            <person name="Hoede C."/>
            <person name="van de Wouw A.P."/>
            <person name="Couloux A."/>
            <person name="Dominguez V."/>
            <person name="Anthouard V."/>
            <person name="Bally P."/>
            <person name="Bourras S."/>
            <person name="Cozijnsen A.J."/>
            <person name="Ciuffetti L.M."/>
            <person name="Degrave A."/>
            <person name="Dilmaghani A."/>
            <person name="Duret L."/>
            <person name="Fudal I."/>
            <person name="Goodwin S.B."/>
            <person name="Gout L."/>
            <person name="Glaser N."/>
            <person name="Linglin J."/>
            <person name="Kema G.H.J."/>
            <person name="Lapalu N."/>
            <person name="Lawrence C.B."/>
            <person name="May K."/>
            <person name="Meyer M."/>
            <person name="Ollivier B."/>
            <person name="Poulain J."/>
            <person name="Schoch C.L."/>
            <person name="Simon A."/>
            <person name="Spatafora J.W."/>
            <person name="Stachowiak A."/>
            <person name="Turgeon B.G."/>
            <person name="Tyler B.M."/>
            <person name="Vincent D."/>
            <person name="Weissenbach J."/>
            <person name="Amselem J."/>
            <person name="Quesneville H."/>
            <person name="Oliver R.P."/>
            <person name="Wincker P."/>
            <person name="Balesdent M.-H."/>
            <person name="Howlett B.J."/>
        </authorList>
    </citation>
    <scope>NUCLEOTIDE SEQUENCE [LARGE SCALE GENOMIC DNA]</scope>
    <source>
        <strain evidence="3">JN3 / isolate v23.1.3 / race Av1-4-5-6-7-8</strain>
    </source>
</reference>
<name>E4ZHY6_LEPMJ</name>
<gene>
    <name evidence="2" type="ORF">LEMA_P061630.1</name>
</gene>
<evidence type="ECO:0000313" key="3">
    <source>
        <dbReference type="Proteomes" id="UP000002668"/>
    </source>
</evidence>
<accession>E4ZHY6</accession>
<dbReference type="InParanoid" id="E4ZHY6"/>
<dbReference type="Proteomes" id="UP000002668">
    <property type="component" value="Genome"/>
</dbReference>
<dbReference type="OrthoDB" id="3792817at2759"/>
<dbReference type="VEuPathDB" id="FungiDB:LEMA_P061630.1"/>
<feature type="region of interest" description="Disordered" evidence="1">
    <location>
        <begin position="385"/>
        <end position="425"/>
    </location>
</feature>
<dbReference type="AlphaFoldDB" id="E4ZHY6"/>
<feature type="region of interest" description="Disordered" evidence="1">
    <location>
        <begin position="247"/>
        <end position="311"/>
    </location>
</feature>
<feature type="compositionally biased region" description="Low complexity" evidence="1">
    <location>
        <begin position="349"/>
        <end position="361"/>
    </location>
</feature>
<feature type="compositionally biased region" description="Polar residues" evidence="1">
    <location>
        <begin position="294"/>
        <end position="308"/>
    </location>
</feature>
<dbReference type="eggNOG" id="ENOG502T4WD">
    <property type="taxonomic scope" value="Eukaryota"/>
</dbReference>
<proteinExistence type="predicted"/>
<dbReference type="HOGENOM" id="CLU_555558_0_0_1"/>
<evidence type="ECO:0000256" key="1">
    <source>
        <dbReference type="SAM" id="MobiDB-lite"/>
    </source>
</evidence>
<dbReference type="OMA" id="AYHYRGH"/>
<evidence type="ECO:0000313" key="2">
    <source>
        <dbReference type="EMBL" id="CBX91129.1"/>
    </source>
</evidence>
<feature type="region of interest" description="Disordered" evidence="1">
    <location>
        <begin position="324"/>
        <end position="370"/>
    </location>
</feature>
<feature type="compositionally biased region" description="Polar residues" evidence="1">
    <location>
        <begin position="403"/>
        <end position="423"/>
    </location>
</feature>
<sequence length="491" mass="53498">MHFQKPSVSQGDSVSAPLLLCKRALQSRIYQQLTLSPQHQPHKLHIHAHIIISSTYTITSSHTPNMSTPVAGKGLAHQRRAQQARQQPVYISGVKGQHSLEVGVAYFYRGHHIYSAAAANPIDPIPFSTRRGISVVGVAQHLAPPYAPQAADLVPEASIRALHYSYRHALKKLEEGLKAAAADTLQEEAEKKKSGGKMPVLGTVTALDDTSFTPHDRAQYLAASAPGSGQWPPLPCRQRFATVQDAGWPWPQTGREPIEHQCSESDSRRGRARGNLAPSAQQGGSETKSRRPSTDNSPRATNFLSFGNPSRPYNIFSSAQASRAQTPFPNFSPSPSPSPTLLYLPGLGQTTPQNFPTTTTSTRHRRGSSIARPRAASIALNNAYNAANPHRPTPTLDSCPERPTSTAAAPKDTASSNIAATESTDFEEEVQKCALHGDECDGETVTSVHQTEQARRERGFQDVYPTITVGGRTMIDWVEVMRMEKERMMGQ</sequence>
<organism evidence="3">
    <name type="scientific">Leptosphaeria maculans (strain JN3 / isolate v23.1.3 / race Av1-4-5-6-7-8)</name>
    <name type="common">Blackleg fungus</name>
    <name type="synonym">Phoma lingam</name>
    <dbReference type="NCBI Taxonomy" id="985895"/>
    <lineage>
        <taxon>Eukaryota</taxon>
        <taxon>Fungi</taxon>
        <taxon>Dikarya</taxon>
        <taxon>Ascomycota</taxon>
        <taxon>Pezizomycotina</taxon>
        <taxon>Dothideomycetes</taxon>
        <taxon>Pleosporomycetidae</taxon>
        <taxon>Pleosporales</taxon>
        <taxon>Pleosporineae</taxon>
        <taxon>Leptosphaeriaceae</taxon>
        <taxon>Plenodomus</taxon>
        <taxon>Plenodomus lingam/Leptosphaeria maculans species complex</taxon>
    </lineage>
</organism>
<dbReference type="EMBL" id="FP929065">
    <property type="protein sequence ID" value="CBX91129.1"/>
    <property type="molecule type" value="Genomic_DNA"/>
</dbReference>
<protein>
    <submittedName>
        <fullName evidence="2">Predicted protein</fullName>
    </submittedName>
</protein>
<feature type="compositionally biased region" description="Basic and acidic residues" evidence="1">
    <location>
        <begin position="256"/>
        <end position="269"/>
    </location>
</feature>
<keyword evidence="3" id="KW-1185">Reference proteome</keyword>